<dbReference type="EMBL" id="JBHSGA010000003">
    <property type="protein sequence ID" value="MFC4525368.1"/>
    <property type="molecule type" value="Genomic_DNA"/>
</dbReference>
<name>A0ABV9BXG4_9GAMM</name>
<accession>A0ABV9BXG4</accession>
<comment type="caution">
    <text evidence="1">The sequence shown here is derived from an EMBL/GenBank/DDBJ whole genome shotgun (WGS) entry which is preliminary data.</text>
</comment>
<keyword evidence="2" id="KW-1185">Reference proteome</keyword>
<evidence type="ECO:0000313" key="2">
    <source>
        <dbReference type="Proteomes" id="UP001595961"/>
    </source>
</evidence>
<evidence type="ECO:0000313" key="1">
    <source>
        <dbReference type="EMBL" id="MFC4525368.1"/>
    </source>
</evidence>
<organism evidence="1 2">
    <name type="scientific">Dyella halodurans</name>
    <dbReference type="NCBI Taxonomy" id="1920171"/>
    <lineage>
        <taxon>Bacteria</taxon>
        <taxon>Pseudomonadati</taxon>
        <taxon>Pseudomonadota</taxon>
        <taxon>Gammaproteobacteria</taxon>
        <taxon>Lysobacterales</taxon>
        <taxon>Rhodanobacteraceae</taxon>
        <taxon>Dyella</taxon>
    </lineage>
</organism>
<sequence length="92" mass="10032">MNKGDVIKEVAAKTGLAPEQCEAALKAFEAICGDALTHKFKGLRHDHAHVIDEMARKTGQSEQACQLVMKAFEEVFDEALSAKLGFLRKSAT</sequence>
<gene>
    <name evidence="1" type="ORF">ACFO5W_01850</name>
</gene>
<reference evidence="2" key="1">
    <citation type="journal article" date="2019" name="Int. J. Syst. Evol. Microbiol.">
        <title>The Global Catalogue of Microorganisms (GCM) 10K type strain sequencing project: providing services to taxonomists for standard genome sequencing and annotation.</title>
        <authorList>
            <consortium name="The Broad Institute Genomics Platform"/>
            <consortium name="The Broad Institute Genome Sequencing Center for Infectious Disease"/>
            <person name="Wu L."/>
            <person name="Ma J."/>
        </authorList>
    </citation>
    <scope>NUCLEOTIDE SEQUENCE [LARGE SCALE GENOMIC DNA]</scope>
    <source>
        <strain evidence="2">CCM 4481</strain>
    </source>
</reference>
<protein>
    <submittedName>
        <fullName evidence="1">Uncharacterized protein</fullName>
    </submittedName>
</protein>
<proteinExistence type="predicted"/>
<dbReference type="Proteomes" id="UP001595961">
    <property type="component" value="Unassembled WGS sequence"/>
</dbReference>
<dbReference type="RefSeq" id="WP_266149717.1">
    <property type="nucleotide sequence ID" value="NZ_CP064028.1"/>
</dbReference>